<dbReference type="Gene3D" id="3.20.80.10">
    <property type="entry name" value="Regulatory factor, effector binding domain"/>
    <property type="match status" value="1"/>
</dbReference>
<evidence type="ECO:0000313" key="2">
    <source>
        <dbReference type="EMBL" id="EXB93583.1"/>
    </source>
</evidence>
<dbReference type="Pfam" id="PF04832">
    <property type="entry name" value="SOUL"/>
    <property type="match status" value="1"/>
</dbReference>
<proteinExistence type="inferred from homology"/>
<dbReference type="EMBL" id="KE345081">
    <property type="protein sequence ID" value="EXB93583.1"/>
    <property type="molecule type" value="Genomic_DNA"/>
</dbReference>
<dbReference type="Proteomes" id="UP000030645">
    <property type="component" value="Unassembled WGS sequence"/>
</dbReference>
<evidence type="ECO:0000313" key="3">
    <source>
        <dbReference type="Proteomes" id="UP000030645"/>
    </source>
</evidence>
<evidence type="ECO:0008006" key="4">
    <source>
        <dbReference type="Google" id="ProtNLM"/>
    </source>
</evidence>
<evidence type="ECO:0000256" key="1">
    <source>
        <dbReference type="ARBA" id="ARBA00009817"/>
    </source>
</evidence>
<dbReference type="PANTHER" id="PTHR11220">
    <property type="entry name" value="HEME-BINDING PROTEIN-RELATED"/>
    <property type="match status" value="1"/>
</dbReference>
<dbReference type="InterPro" id="IPR006917">
    <property type="entry name" value="SOUL_heme-bd"/>
</dbReference>
<name>W9RIC9_9ROSA</name>
<accession>W9RIC9</accession>
<organism evidence="2 3">
    <name type="scientific">Morus notabilis</name>
    <dbReference type="NCBI Taxonomy" id="981085"/>
    <lineage>
        <taxon>Eukaryota</taxon>
        <taxon>Viridiplantae</taxon>
        <taxon>Streptophyta</taxon>
        <taxon>Embryophyta</taxon>
        <taxon>Tracheophyta</taxon>
        <taxon>Spermatophyta</taxon>
        <taxon>Magnoliopsida</taxon>
        <taxon>eudicotyledons</taxon>
        <taxon>Gunneridae</taxon>
        <taxon>Pentapetalae</taxon>
        <taxon>rosids</taxon>
        <taxon>fabids</taxon>
        <taxon>Rosales</taxon>
        <taxon>Moraceae</taxon>
        <taxon>Moreae</taxon>
        <taxon>Morus</taxon>
    </lineage>
</organism>
<dbReference type="AlphaFoldDB" id="W9RIC9"/>
<reference evidence="3" key="1">
    <citation type="submission" date="2013-01" db="EMBL/GenBank/DDBJ databases">
        <title>Draft Genome Sequence of a Mulberry Tree, Morus notabilis C.K. Schneid.</title>
        <authorList>
            <person name="He N."/>
            <person name="Zhao S."/>
        </authorList>
    </citation>
    <scope>NUCLEOTIDE SEQUENCE</scope>
</reference>
<dbReference type="eggNOG" id="ENOG502QVQ0">
    <property type="taxonomic scope" value="Eukaryota"/>
</dbReference>
<dbReference type="SUPFAM" id="SSF55136">
    <property type="entry name" value="Probable bacterial effector-binding domain"/>
    <property type="match status" value="1"/>
</dbReference>
<gene>
    <name evidence="2" type="ORF">L484_014575</name>
</gene>
<sequence>MSASVSDISFARATRNGYHRLFQYIQGANLNFSRISMTVPVLTSIVPEAGPLHSSAYFVSFYLPLKFQANPPSPLPELDLKSHTWDSHCVAVRKFSGFARDRNIVKEAEKLANSLSRSTWANSTSSKSGYAYSIAQYSSPFKFVGRVNEVWVDVDCSGLEGCNPGSIATSEIL</sequence>
<keyword evidence="3" id="KW-1185">Reference proteome</keyword>
<dbReference type="FunFam" id="3.20.80.10:FF:000002">
    <property type="entry name" value="Heme-binding protein 2"/>
    <property type="match status" value="1"/>
</dbReference>
<protein>
    <recommendedName>
        <fullName evidence="4">Heme-binding protein 2</fullName>
    </recommendedName>
</protein>
<comment type="similarity">
    <text evidence="1">Belongs to the HEBP family.</text>
</comment>
<dbReference type="InterPro" id="IPR011256">
    <property type="entry name" value="Reg_factor_effector_dom_sf"/>
</dbReference>
<dbReference type="PANTHER" id="PTHR11220:SF1">
    <property type="entry name" value="HEME-BINDING PROTEIN 2"/>
    <property type="match status" value="1"/>
</dbReference>